<comment type="caution">
    <text evidence="3">The sequence shown here is derived from an EMBL/GenBank/DDBJ whole genome shotgun (WGS) entry which is preliminary data.</text>
</comment>
<reference evidence="3 4" key="1">
    <citation type="journal article" date="2019" name="Int. J. Syst. Evol. Microbiol.">
        <title>The Global Catalogue of Microorganisms (GCM) 10K type strain sequencing project: providing services to taxonomists for standard genome sequencing and annotation.</title>
        <authorList>
            <consortium name="The Broad Institute Genomics Platform"/>
            <consortium name="The Broad Institute Genome Sequencing Center for Infectious Disease"/>
            <person name="Wu L."/>
            <person name="Ma J."/>
        </authorList>
    </citation>
    <scope>NUCLEOTIDE SEQUENCE [LARGE SCALE GENOMIC DNA]</scope>
    <source>
        <strain evidence="3 4">JCM 10303</strain>
    </source>
</reference>
<dbReference type="InterPro" id="IPR014337">
    <property type="entry name" value="Ectoine_EhuB"/>
</dbReference>
<dbReference type="PROSITE" id="PS51318">
    <property type="entry name" value="TAT"/>
    <property type="match status" value="1"/>
</dbReference>
<evidence type="ECO:0000256" key="1">
    <source>
        <dbReference type="ARBA" id="ARBA00022729"/>
    </source>
</evidence>
<evidence type="ECO:0000313" key="3">
    <source>
        <dbReference type="EMBL" id="GAA0549627.1"/>
    </source>
</evidence>
<dbReference type="Gene3D" id="3.40.190.10">
    <property type="entry name" value="Periplasmic binding protein-like II"/>
    <property type="match status" value="2"/>
</dbReference>
<dbReference type="CDD" id="cd01002">
    <property type="entry name" value="PBP2_Ehub_like"/>
    <property type="match status" value="1"/>
</dbReference>
<dbReference type="RefSeq" id="WP_009948493.1">
    <property type="nucleotide sequence ID" value="NZ_BAAAGS010000048.1"/>
</dbReference>
<feature type="domain" description="Solute-binding protein family 3/N-terminal" evidence="2">
    <location>
        <begin position="51"/>
        <end position="284"/>
    </location>
</feature>
<dbReference type="SUPFAM" id="SSF53850">
    <property type="entry name" value="Periplasmic binding protein-like II"/>
    <property type="match status" value="1"/>
</dbReference>
<organism evidence="3 4">
    <name type="scientific">Saccharopolyspora erythraea</name>
    <name type="common">Streptomyces erythraeus</name>
    <dbReference type="NCBI Taxonomy" id="1836"/>
    <lineage>
        <taxon>Bacteria</taxon>
        <taxon>Bacillati</taxon>
        <taxon>Actinomycetota</taxon>
        <taxon>Actinomycetes</taxon>
        <taxon>Pseudonocardiales</taxon>
        <taxon>Pseudonocardiaceae</taxon>
        <taxon>Saccharopolyspora</taxon>
    </lineage>
</organism>
<dbReference type="PROSITE" id="PS51257">
    <property type="entry name" value="PROKAR_LIPOPROTEIN"/>
    <property type="match status" value="1"/>
</dbReference>
<dbReference type="PANTHER" id="PTHR35936">
    <property type="entry name" value="MEMBRANE-BOUND LYTIC MUREIN TRANSGLYCOSYLASE F"/>
    <property type="match status" value="1"/>
</dbReference>
<dbReference type="Pfam" id="PF00497">
    <property type="entry name" value="SBP_bac_3"/>
    <property type="match status" value="1"/>
</dbReference>
<sequence>MRAATLDRRNFLLGAAGGALAVVAATACSRVGLGAEPDGGTLLERLRERGEVRVGFANESPYGFINSEAELTGESPEVARVIYQRLGVERLVPIPSEFGALISGLKVGLFDMIGAGMSVTPSRCEEVLFTNPHFIAPAAFLVPAGNPQGIRTFEDVAAKPDFRLGVLIGAVEADYAEASGVPASRITPYADQPSGLDAVLTDRVDGFALTTISLKDALSKRQDAPLEITPGFVPIVQGRPEYTAGAFAFLPDQTNIVNAFNQQLAELKASGELLRIMAPFGFSQEEMTNLTSAELCSAPAS</sequence>
<accession>A0ABN1DQH4</accession>
<dbReference type="SMART" id="SM00062">
    <property type="entry name" value="PBPb"/>
    <property type="match status" value="1"/>
</dbReference>
<dbReference type="InterPro" id="IPR006311">
    <property type="entry name" value="TAT_signal"/>
</dbReference>
<dbReference type="PANTHER" id="PTHR35936:SF17">
    <property type="entry name" value="ARGININE-BINDING EXTRACELLULAR PROTEIN ARTP"/>
    <property type="match status" value="1"/>
</dbReference>
<evidence type="ECO:0000313" key="4">
    <source>
        <dbReference type="Proteomes" id="UP001500729"/>
    </source>
</evidence>
<keyword evidence="4" id="KW-1185">Reference proteome</keyword>
<dbReference type="InterPro" id="IPR001638">
    <property type="entry name" value="Solute-binding_3/MltF_N"/>
</dbReference>
<dbReference type="NCBIfam" id="TIGR02995">
    <property type="entry name" value="ectoine_ehuB"/>
    <property type="match status" value="1"/>
</dbReference>
<gene>
    <name evidence="3" type="primary">ehuB</name>
    <name evidence="3" type="ORF">GCM10009533_55270</name>
</gene>
<protein>
    <submittedName>
        <fullName evidence="3">Ectoine/hydroxyectoine ABC transporter substrate-binding protein EhuB</fullName>
    </submittedName>
</protein>
<proteinExistence type="predicted"/>
<keyword evidence="1" id="KW-0732">Signal</keyword>
<evidence type="ECO:0000259" key="2">
    <source>
        <dbReference type="SMART" id="SM00062"/>
    </source>
</evidence>
<dbReference type="Proteomes" id="UP001500729">
    <property type="component" value="Unassembled WGS sequence"/>
</dbReference>
<dbReference type="EMBL" id="BAAAGS010000048">
    <property type="protein sequence ID" value="GAA0549627.1"/>
    <property type="molecule type" value="Genomic_DNA"/>
</dbReference>
<name>A0ABN1DQH4_SACER</name>